<dbReference type="OrthoDB" id="849999at2"/>
<keyword evidence="1" id="KW-0472">Membrane</keyword>
<evidence type="ECO:0000256" key="1">
    <source>
        <dbReference type="SAM" id="Phobius"/>
    </source>
</evidence>
<evidence type="ECO:0000313" key="3">
    <source>
        <dbReference type="Proteomes" id="UP000185924"/>
    </source>
</evidence>
<feature type="transmembrane region" description="Helical" evidence="1">
    <location>
        <begin position="84"/>
        <end position="102"/>
    </location>
</feature>
<sequence length="227" mass="25718">MAENRIGDQAIEFLGSYYAKHEKKSGLLINRLVPTHQGTFADALFAYQKHDNCFFAVSLNISASNKLAHLLSTYKKKGLGRSRYLTAASIFGAAAYLCYLTGNWLMMALIPAILAVTGFILHSNLRKRYMQQQLKAAVDQLKQQPADHQWLGLQVSSLCWRGNAMADYLSKLCERKGIGLLTVGKRSRLTLRQEPRLATCRRTDFLSYYTQGDNLRRELSDQFMRVA</sequence>
<dbReference type="AlphaFoldDB" id="A0A1N6Y523"/>
<dbReference type="RefSeq" id="WP_076422187.1">
    <property type="nucleotide sequence ID" value="NZ_FTNM01000003.1"/>
</dbReference>
<dbReference type="EMBL" id="FTNM01000003">
    <property type="protein sequence ID" value="SIR09680.1"/>
    <property type="molecule type" value="Genomic_DNA"/>
</dbReference>
<reference evidence="3" key="1">
    <citation type="submission" date="2017-01" db="EMBL/GenBank/DDBJ databases">
        <authorList>
            <person name="Varghese N."/>
            <person name="Submissions S."/>
        </authorList>
    </citation>
    <scope>NUCLEOTIDE SEQUENCE [LARGE SCALE GENOMIC DNA]</scope>
    <source>
        <strain evidence="3">DM9</strain>
    </source>
</reference>
<gene>
    <name evidence="2" type="ORF">SAMN05421545_2267</name>
</gene>
<dbReference type="Proteomes" id="UP000185924">
    <property type="component" value="Unassembled WGS sequence"/>
</dbReference>
<keyword evidence="1" id="KW-0812">Transmembrane</keyword>
<proteinExistence type="predicted"/>
<keyword evidence="1" id="KW-1133">Transmembrane helix</keyword>
<name>A0A1N6Y523_9BACT</name>
<protein>
    <submittedName>
        <fullName evidence="2">Uncharacterized protein</fullName>
    </submittedName>
</protein>
<organism evidence="2 3">
    <name type="scientific">Pontibacter lucknowensis</name>
    <dbReference type="NCBI Taxonomy" id="1077936"/>
    <lineage>
        <taxon>Bacteria</taxon>
        <taxon>Pseudomonadati</taxon>
        <taxon>Bacteroidota</taxon>
        <taxon>Cytophagia</taxon>
        <taxon>Cytophagales</taxon>
        <taxon>Hymenobacteraceae</taxon>
        <taxon>Pontibacter</taxon>
    </lineage>
</organism>
<accession>A0A1N6Y523</accession>
<keyword evidence="3" id="KW-1185">Reference proteome</keyword>
<evidence type="ECO:0000313" key="2">
    <source>
        <dbReference type="EMBL" id="SIR09680.1"/>
    </source>
</evidence>
<dbReference type="STRING" id="1077936.SAMN05421545_2267"/>
<feature type="transmembrane region" description="Helical" evidence="1">
    <location>
        <begin position="108"/>
        <end position="125"/>
    </location>
</feature>